<dbReference type="InterPro" id="IPR036318">
    <property type="entry name" value="FAD-bd_PCMH-like_sf"/>
</dbReference>
<name>A0A930UGE0_9GAMM</name>
<evidence type="ECO:0000256" key="3">
    <source>
        <dbReference type="PROSITE-ProRule" id="PRU00703"/>
    </source>
</evidence>
<dbReference type="CDD" id="cd04590">
    <property type="entry name" value="CBS_pair_CorC_HlyC_assoc"/>
    <property type="match status" value="1"/>
</dbReference>
<dbReference type="SUPFAM" id="SSF54631">
    <property type="entry name" value="CBS-domain pair"/>
    <property type="match status" value="1"/>
</dbReference>
<accession>A0A930UGE0</accession>
<dbReference type="Gene3D" id="3.10.580.10">
    <property type="entry name" value="CBS-domain"/>
    <property type="match status" value="1"/>
</dbReference>
<gene>
    <name evidence="5" type="ORF">ISN26_07520</name>
</gene>
<dbReference type="SUPFAM" id="SSF56176">
    <property type="entry name" value="FAD-binding/transporter-associated domain-like"/>
    <property type="match status" value="1"/>
</dbReference>
<dbReference type="Proteomes" id="UP000604381">
    <property type="component" value="Unassembled WGS sequence"/>
</dbReference>
<feature type="domain" description="CBS" evidence="4">
    <location>
        <begin position="129"/>
        <end position="186"/>
    </location>
</feature>
<protein>
    <submittedName>
        <fullName evidence="5">CBS domain-containing protein</fullName>
    </submittedName>
</protein>
<dbReference type="PROSITE" id="PS51371">
    <property type="entry name" value="CBS"/>
    <property type="match status" value="2"/>
</dbReference>
<dbReference type="InterPro" id="IPR044751">
    <property type="entry name" value="Ion_transp-like_CBS"/>
</dbReference>
<sequence length="285" mass="31918">MKERSGVLNRLAWLLGGSLPRRLDDIRDLLQRGGRMSPELASSPEVAMMLNVISLAQVAVEHVMVPYGKIEWLRDDHSYDEVLKAVTAHHHSRYPVMDAEEETVKGILHVKHLLGIQAAPGDRILTEDILQPARTVPESKKLDSMLREFRHYRCHMMVVADDAGRPAGMVFIEDVLEHIVGRMHDEFDKHEGLWATFRQTSPGIWEVDGDTPLAKFGERFGLALDASRFDTVSGWASHRMGRLPVQGDSFEEDGVAIRVTRADERRVLAIEAIERGGRGGDGDSS</sequence>
<keyword evidence="6" id="KW-1185">Reference proteome</keyword>
<keyword evidence="2 3" id="KW-0129">CBS domain</keyword>
<evidence type="ECO:0000256" key="2">
    <source>
        <dbReference type="ARBA" id="ARBA00023122"/>
    </source>
</evidence>
<dbReference type="EMBL" id="JADHEI010000053">
    <property type="protein sequence ID" value="MBF2735897.1"/>
    <property type="molecule type" value="Genomic_DNA"/>
</dbReference>
<dbReference type="Pfam" id="PF00571">
    <property type="entry name" value="CBS"/>
    <property type="match status" value="2"/>
</dbReference>
<dbReference type="PANTHER" id="PTHR43099">
    <property type="entry name" value="UPF0053 PROTEIN YRKA"/>
    <property type="match status" value="1"/>
</dbReference>
<dbReference type="InterPro" id="IPR051676">
    <property type="entry name" value="UPF0053_domain"/>
</dbReference>
<organism evidence="5 6">
    <name type="scientific">Candidatus Amphirhobacter heronislandensis</name>
    <dbReference type="NCBI Taxonomy" id="1732024"/>
    <lineage>
        <taxon>Bacteria</taxon>
        <taxon>Pseudomonadati</taxon>
        <taxon>Pseudomonadota</taxon>
        <taxon>Gammaproteobacteria</taxon>
        <taxon>Candidatus Tethybacterales</taxon>
        <taxon>Candidatus Tethybacteraceae</taxon>
        <taxon>Candidatus Amphirhobacter</taxon>
    </lineage>
</organism>
<reference evidence="5" key="1">
    <citation type="submission" date="2020-10" db="EMBL/GenBank/DDBJ databases">
        <title>An improved Amphimedon queenslandica hologenome assembly reveals how three proteobacterial symbionts can extend the metabolic phenotypic of their marine sponge host.</title>
        <authorList>
            <person name="Degnan B."/>
            <person name="Degnan S."/>
            <person name="Xiang X."/>
        </authorList>
    </citation>
    <scope>NUCLEOTIDE SEQUENCE</scope>
    <source>
        <strain evidence="5">AqS2</strain>
    </source>
</reference>
<dbReference type="AlphaFoldDB" id="A0A930UGE0"/>
<evidence type="ECO:0000313" key="6">
    <source>
        <dbReference type="Proteomes" id="UP000604381"/>
    </source>
</evidence>
<evidence type="ECO:0000259" key="4">
    <source>
        <dbReference type="PROSITE" id="PS51371"/>
    </source>
</evidence>
<dbReference type="InterPro" id="IPR046342">
    <property type="entry name" value="CBS_dom_sf"/>
</dbReference>
<dbReference type="PANTHER" id="PTHR43099:SF5">
    <property type="entry name" value="HLYC_CORC FAMILY TRANSPORTER"/>
    <property type="match status" value="1"/>
</dbReference>
<comment type="caution">
    <text evidence="5">The sequence shown here is derived from an EMBL/GenBank/DDBJ whole genome shotgun (WGS) entry which is preliminary data.</text>
</comment>
<dbReference type="Gene3D" id="3.30.465.10">
    <property type="match status" value="1"/>
</dbReference>
<keyword evidence="1" id="KW-0677">Repeat</keyword>
<dbReference type="InterPro" id="IPR000644">
    <property type="entry name" value="CBS_dom"/>
</dbReference>
<dbReference type="SMART" id="SM01091">
    <property type="entry name" value="CorC_HlyC"/>
    <property type="match status" value="1"/>
</dbReference>
<dbReference type="Pfam" id="PF03471">
    <property type="entry name" value="CorC_HlyC"/>
    <property type="match status" value="1"/>
</dbReference>
<evidence type="ECO:0000313" key="5">
    <source>
        <dbReference type="EMBL" id="MBF2735897.1"/>
    </source>
</evidence>
<evidence type="ECO:0000256" key="1">
    <source>
        <dbReference type="ARBA" id="ARBA00022737"/>
    </source>
</evidence>
<dbReference type="InterPro" id="IPR005170">
    <property type="entry name" value="Transptr-assoc_dom"/>
</dbReference>
<feature type="domain" description="CBS" evidence="4">
    <location>
        <begin position="64"/>
        <end position="123"/>
    </location>
</feature>
<dbReference type="GO" id="GO:0050660">
    <property type="term" value="F:flavin adenine dinucleotide binding"/>
    <property type="evidence" value="ECO:0007669"/>
    <property type="project" value="InterPro"/>
</dbReference>
<proteinExistence type="predicted"/>
<dbReference type="InterPro" id="IPR016169">
    <property type="entry name" value="FAD-bd_PCMH_sub2"/>
</dbReference>